<organism evidence="3 4">
    <name type="scientific">Flavobacterium supellecticarium</name>
    <dbReference type="NCBI Taxonomy" id="2565924"/>
    <lineage>
        <taxon>Bacteria</taxon>
        <taxon>Pseudomonadati</taxon>
        <taxon>Bacteroidota</taxon>
        <taxon>Flavobacteriia</taxon>
        <taxon>Flavobacteriales</taxon>
        <taxon>Flavobacteriaceae</taxon>
        <taxon>Flavobacterium</taxon>
    </lineage>
</organism>
<dbReference type="PANTHER" id="PTHR34406">
    <property type="entry name" value="PROTEIN YCEI"/>
    <property type="match status" value="1"/>
</dbReference>
<dbReference type="InterPro" id="IPR007372">
    <property type="entry name" value="Lipid/polyisoprenoid-bd_YceI"/>
</dbReference>
<gene>
    <name evidence="3" type="ORF">E6C50_00210</name>
</gene>
<dbReference type="EMBL" id="SSNZ01000001">
    <property type="protein sequence ID" value="THF52671.1"/>
    <property type="molecule type" value="Genomic_DNA"/>
</dbReference>
<feature type="domain" description="Lipid/polyisoprenoid-binding YceI-like" evidence="2">
    <location>
        <begin position="24"/>
        <end position="187"/>
    </location>
</feature>
<feature type="chain" id="PRO_5020424103" evidence="1">
    <location>
        <begin position="23"/>
        <end position="188"/>
    </location>
</feature>
<dbReference type="InterPro" id="IPR036761">
    <property type="entry name" value="TTHA0802/YceI-like_sf"/>
</dbReference>
<keyword evidence="1" id="KW-0732">Signal</keyword>
<feature type="signal peptide" evidence="1">
    <location>
        <begin position="1"/>
        <end position="22"/>
    </location>
</feature>
<dbReference type="SMART" id="SM00867">
    <property type="entry name" value="YceI"/>
    <property type="match status" value="1"/>
</dbReference>
<dbReference type="OrthoDB" id="951410at2"/>
<evidence type="ECO:0000313" key="4">
    <source>
        <dbReference type="Proteomes" id="UP000307507"/>
    </source>
</evidence>
<dbReference type="RefSeq" id="WP_136401196.1">
    <property type="nucleotide sequence ID" value="NZ_SSNZ01000001.1"/>
</dbReference>
<dbReference type="Gene3D" id="2.40.128.110">
    <property type="entry name" value="Lipid/polyisoprenoid-binding, YceI-like"/>
    <property type="match status" value="1"/>
</dbReference>
<evidence type="ECO:0000313" key="3">
    <source>
        <dbReference type="EMBL" id="THF52671.1"/>
    </source>
</evidence>
<dbReference type="Proteomes" id="UP000307507">
    <property type="component" value="Unassembled WGS sequence"/>
</dbReference>
<evidence type="ECO:0000259" key="2">
    <source>
        <dbReference type="SMART" id="SM00867"/>
    </source>
</evidence>
<dbReference type="Pfam" id="PF04264">
    <property type="entry name" value="YceI"/>
    <property type="match status" value="1"/>
</dbReference>
<accession>A0A4S4A2R3</accession>
<evidence type="ECO:0000256" key="1">
    <source>
        <dbReference type="SAM" id="SignalP"/>
    </source>
</evidence>
<keyword evidence="4" id="KW-1185">Reference proteome</keyword>
<comment type="caution">
    <text evidence="3">The sequence shown here is derived from an EMBL/GenBank/DDBJ whole genome shotgun (WGS) entry which is preliminary data.</text>
</comment>
<sequence>MKNLKSIALALVVALGTLSASAQTKKVDVSKSTINWVGKKVTGQHEGTINLKEGALVFKGKKLKGGNFTVDMTTISATDVSGKSKAGLDGHLKADDFFGVEKYPTSKLVFKTIADKGNDVYTVTADLTIKDKTNPVTFDITVKGKTATTSFKVDRTKFGIEYNSGSIFSSIGDKAINDEFDLTVNLQF</sequence>
<dbReference type="SUPFAM" id="SSF101874">
    <property type="entry name" value="YceI-like"/>
    <property type="match status" value="1"/>
</dbReference>
<dbReference type="PANTHER" id="PTHR34406:SF1">
    <property type="entry name" value="PROTEIN YCEI"/>
    <property type="match status" value="1"/>
</dbReference>
<name>A0A4S4A2R3_9FLAO</name>
<reference evidence="3 4" key="1">
    <citation type="submission" date="2019-04" db="EMBL/GenBank/DDBJ databases">
        <title>Flavobacterium sp. nov. isolated from construction timber.</title>
        <authorList>
            <person name="Lin S.-Y."/>
            <person name="Chang C.-T."/>
            <person name="Young C.-C."/>
        </authorList>
    </citation>
    <scope>NUCLEOTIDE SEQUENCE [LARGE SCALE GENOMIC DNA]</scope>
    <source>
        <strain evidence="3 4">CC-CTC003</strain>
    </source>
</reference>
<dbReference type="AlphaFoldDB" id="A0A4S4A2R3"/>
<proteinExistence type="predicted"/>
<protein>
    <submittedName>
        <fullName evidence="3">YceI family protein</fullName>
    </submittedName>
</protein>